<protein>
    <submittedName>
        <fullName evidence="2">Uncharacterized protein</fullName>
    </submittedName>
</protein>
<dbReference type="EMBL" id="LT907975">
    <property type="protein sequence ID" value="SOB59318.1"/>
    <property type="molecule type" value="Genomic_DNA"/>
</dbReference>
<evidence type="ECO:0000313" key="3">
    <source>
        <dbReference type="Proteomes" id="UP000219215"/>
    </source>
</evidence>
<accession>A0A2C8F9Y9</accession>
<dbReference type="KEGG" id="pprf:DPRO_2411"/>
<evidence type="ECO:0000256" key="1">
    <source>
        <dbReference type="SAM" id="MobiDB-lite"/>
    </source>
</evidence>
<name>A0A2C8F9Y9_9BACT</name>
<gene>
    <name evidence="2" type="ORF">DPRO_2411</name>
</gene>
<dbReference type="AlphaFoldDB" id="A0A2C8F9Y9"/>
<organism evidence="2 3">
    <name type="scientific">Pseudodesulfovibrio profundus</name>
    <dbReference type="NCBI Taxonomy" id="57320"/>
    <lineage>
        <taxon>Bacteria</taxon>
        <taxon>Pseudomonadati</taxon>
        <taxon>Thermodesulfobacteriota</taxon>
        <taxon>Desulfovibrionia</taxon>
        <taxon>Desulfovibrionales</taxon>
        <taxon>Desulfovibrionaceae</taxon>
    </lineage>
</organism>
<reference evidence="3" key="1">
    <citation type="submission" date="2017-09" db="EMBL/GenBank/DDBJ databases">
        <authorList>
            <person name="Regsiter A."/>
            <person name="William W."/>
        </authorList>
    </citation>
    <scope>NUCLEOTIDE SEQUENCE [LARGE SCALE GENOMIC DNA]</scope>
    <source>
        <strain evidence="3">500-1</strain>
    </source>
</reference>
<feature type="compositionally biased region" description="Basic and acidic residues" evidence="1">
    <location>
        <begin position="37"/>
        <end position="50"/>
    </location>
</feature>
<dbReference type="Proteomes" id="UP000219215">
    <property type="component" value="Chromosome DPRO"/>
</dbReference>
<feature type="region of interest" description="Disordered" evidence="1">
    <location>
        <begin position="29"/>
        <end position="50"/>
    </location>
</feature>
<keyword evidence="3" id="KW-1185">Reference proteome</keyword>
<proteinExistence type="predicted"/>
<sequence>MHLYLRQNPLFLNKDLRINQNTYKNLGVISEQSNRGGTDENMYRRNRHTD</sequence>
<evidence type="ECO:0000313" key="2">
    <source>
        <dbReference type="EMBL" id="SOB59318.1"/>
    </source>
</evidence>